<dbReference type="InParanoid" id="E3JDM7"/>
<dbReference type="PANTHER" id="PTHR24220">
    <property type="entry name" value="IMPORT ATP-BINDING PROTEIN"/>
    <property type="match status" value="1"/>
</dbReference>
<dbReference type="RefSeq" id="WP_013427904.1">
    <property type="nucleotide sequence ID" value="NC_014666.1"/>
</dbReference>
<dbReference type="InterPro" id="IPR017911">
    <property type="entry name" value="MacB-like_ATP-bd"/>
</dbReference>
<name>E3JDM7_PSEI1</name>
<gene>
    <name evidence="6" type="ordered locus">FraEuI1c_6824</name>
</gene>
<sequence length="297" mass="31139">MTTTDPKTTIEPILVITALKRSFGRGERARPALCGVSLSVTPGEWVAVVGPSGCGKSTLLHLVGGLDTPDAGSIRIGGDEVTTLSAARRALLRRRRVGFVFQAYNLVPHLNAAANVELGLRVAGVGRRAAKARAAEVLDAVGLGDLLHALPATLSGGQQQRVAIARAIATRPDLVLADEPTGALDTAASRRVVELLREEHRRGQTLIMVTHDYAVAAAADRVIFLRDGQIIDERRPAGRRTSDASPTGPSGALDEADADETALHETADELADEDGGHGTRRAPGGSDLNDLLGLGSW</sequence>
<feature type="domain" description="ABC transporter" evidence="5">
    <location>
        <begin position="14"/>
        <end position="252"/>
    </location>
</feature>
<protein>
    <submittedName>
        <fullName evidence="6">ABC transporter related protein</fullName>
    </submittedName>
</protein>
<feature type="compositionally biased region" description="Low complexity" evidence="4">
    <location>
        <begin position="284"/>
        <end position="297"/>
    </location>
</feature>
<keyword evidence="7" id="KW-1185">Reference proteome</keyword>
<dbReference type="PANTHER" id="PTHR24220:SF685">
    <property type="entry name" value="ABC TRANSPORTER RELATED"/>
    <property type="match status" value="1"/>
</dbReference>
<dbReference type="HOGENOM" id="CLU_000604_1_22_11"/>
<evidence type="ECO:0000256" key="2">
    <source>
        <dbReference type="ARBA" id="ARBA00022741"/>
    </source>
</evidence>
<feature type="region of interest" description="Disordered" evidence="4">
    <location>
        <begin position="234"/>
        <end position="297"/>
    </location>
</feature>
<dbReference type="InterPro" id="IPR015854">
    <property type="entry name" value="ABC_transpr_LolD-like"/>
</dbReference>
<keyword evidence="3" id="KW-0067">ATP-binding</keyword>
<dbReference type="PROSITE" id="PS00211">
    <property type="entry name" value="ABC_TRANSPORTER_1"/>
    <property type="match status" value="1"/>
</dbReference>
<reference evidence="6 7" key="1">
    <citation type="submission" date="2010-10" db="EMBL/GenBank/DDBJ databases">
        <title>Complete sequence of Frankia sp. EuI1c.</title>
        <authorList>
            <consortium name="US DOE Joint Genome Institute"/>
            <person name="Lucas S."/>
            <person name="Copeland A."/>
            <person name="Lapidus A."/>
            <person name="Cheng J.-F."/>
            <person name="Bruce D."/>
            <person name="Goodwin L."/>
            <person name="Pitluck S."/>
            <person name="Chertkov O."/>
            <person name="Detter J.C."/>
            <person name="Han C."/>
            <person name="Tapia R."/>
            <person name="Land M."/>
            <person name="Hauser L."/>
            <person name="Jeffries C."/>
            <person name="Kyrpides N."/>
            <person name="Ivanova N."/>
            <person name="Mikhailova N."/>
            <person name="Beauchemin N."/>
            <person name="Sen A."/>
            <person name="Sur S.A."/>
            <person name="Gtari M."/>
            <person name="Wall L."/>
            <person name="Tisa L."/>
            <person name="Woyke T."/>
        </authorList>
    </citation>
    <scope>NUCLEOTIDE SEQUENCE [LARGE SCALE GENOMIC DNA]</scope>
    <source>
        <strain evidence="7">DSM 45817 / CECT 9037 / EuI1c</strain>
    </source>
</reference>
<dbReference type="Pfam" id="PF00005">
    <property type="entry name" value="ABC_tran"/>
    <property type="match status" value="1"/>
</dbReference>
<dbReference type="eggNOG" id="COG1136">
    <property type="taxonomic scope" value="Bacteria"/>
</dbReference>
<dbReference type="OrthoDB" id="3213051at2"/>
<evidence type="ECO:0000256" key="1">
    <source>
        <dbReference type="ARBA" id="ARBA00022448"/>
    </source>
</evidence>
<dbReference type="SMART" id="SM00382">
    <property type="entry name" value="AAA"/>
    <property type="match status" value="1"/>
</dbReference>
<dbReference type="Gene3D" id="3.40.50.300">
    <property type="entry name" value="P-loop containing nucleotide triphosphate hydrolases"/>
    <property type="match status" value="1"/>
</dbReference>
<evidence type="ECO:0000256" key="3">
    <source>
        <dbReference type="ARBA" id="ARBA00022840"/>
    </source>
</evidence>
<evidence type="ECO:0000313" key="6">
    <source>
        <dbReference type="EMBL" id="ADP84793.1"/>
    </source>
</evidence>
<dbReference type="InterPro" id="IPR003439">
    <property type="entry name" value="ABC_transporter-like_ATP-bd"/>
</dbReference>
<keyword evidence="2" id="KW-0547">Nucleotide-binding</keyword>
<dbReference type="FunFam" id="3.40.50.300:FF:000032">
    <property type="entry name" value="Export ABC transporter ATP-binding protein"/>
    <property type="match status" value="1"/>
</dbReference>
<dbReference type="GO" id="GO:0022857">
    <property type="term" value="F:transmembrane transporter activity"/>
    <property type="evidence" value="ECO:0007669"/>
    <property type="project" value="TreeGrafter"/>
</dbReference>
<dbReference type="SUPFAM" id="SSF52540">
    <property type="entry name" value="P-loop containing nucleoside triphosphate hydrolases"/>
    <property type="match status" value="1"/>
</dbReference>
<organism evidence="6 7">
    <name type="scientific">Pseudofrankia inefficax (strain DSM 45817 / CECT 9037 / DDB 130130 / EuI1c)</name>
    <name type="common">Frankia inefficax</name>
    <dbReference type="NCBI Taxonomy" id="298654"/>
    <lineage>
        <taxon>Bacteria</taxon>
        <taxon>Bacillati</taxon>
        <taxon>Actinomycetota</taxon>
        <taxon>Actinomycetes</taxon>
        <taxon>Frankiales</taxon>
        <taxon>Frankiaceae</taxon>
        <taxon>Pseudofrankia</taxon>
    </lineage>
</organism>
<dbReference type="InterPro" id="IPR017871">
    <property type="entry name" value="ABC_transporter-like_CS"/>
</dbReference>
<evidence type="ECO:0000256" key="4">
    <source>
        <dbReference type="SAM" id="MobiDB-lite"/>
    </source>
</evidence>
<dbReference type="FunCoup" id="E3JDM7">
    <property type="interactions" value="39"/>
</dbReference>
<dbReference type="InterPro" id="IPR027417">
    <property type="entry name" value="P-loop_NTPase"/>
</dbReference>
<dbReference type="Proteomes" id="UP000002484">
    <property type="component" value="Chromosome"/>
</dbReference>
<dbReference type="STRING" id="298654.FraEuI1c_6824"/>
<evidence type="ECO:0000313" key="7">
    <source>
        <dbReference type="Proteomes" id="UP000002484"/>
    </source>
</evidence>
<accession>E3JDM7</accession>
<dbReference type="AlphaFoldDB" id="E3JDM7"/>
<dbReference type="KEGG" id="fri:FraEuI1c_6824"/>
<dbReference type="CDD" id="cd03255">
    <property type="entry name" value="ABC_MJ0796_LolCDE_FtsE"/>
    <property type="match status" value="1"/>
</dbReference>
<dbReference type="GO" id="GO:0016887">
    <property type="term" value="F:ATP hydrolysis activity"/>
    <property type="evidence" value="ECO:0007669"/>
    <property type="project" value="InterPro"/>
</dbReference>
<dbReference type="PROSITE" id="PS50893">
    <property type="entry name" value="ABC_TRANSPORTER_2"/>
    <property type="match status" value="1"/>
</dbReference>
<evidence type="ECO:0000259" key="5">
    <source>
        <dbReference type="PROSITE" id="PS50893"/>
    </source>
</evidence>
<dbReference type="InterPro" id="IPR003593">
    <property type="entry name" value="AAA+_ATPase"/>
</dbReference>
<dbReference type="EMBL" id="CP002299">
    <property type="protein sequence ID" value="ADP84793.1"/>
    <property type="molecule type" value="Genomic_DNA"/>
</dbReference>
<keyword evidence="1" id="KW-0813">Transport</keyword>
<dbReference type="GO" id="GO:0098796">
    <property type="term" value="C:membrane protein complex"/>
    <property type="evidence" value="ECO:0007669"/>
    <property type="project" value="UniProtKB-ARBA"/>
</dbReference>
<dbReference type="GO" id="GO:0005886">
    <property type="term" value="C:plasma membrane"/>
    <property type="evidence" value="ECO:0007669"/>
    <property type="project" value="TreeGrafter"/>
</dbReference>
<dbReference type="GO" id="GO:0005524">
    <property type="term" value="F:ATP binding"/>
    <property type="evidence" value="ECO:0007669"/>
    <property type="project" value="UniProtKB-KW"/>
</dbReference>
<proteinExistence type="predicted"/>